<comment type="caution">
    <text evidence="3">The sequence shown here is derived from an EMBL/GenBank/DDBJ whole genome shotgun (WGS) entry which is preliminary data.</text>
</comment>
<accession>A0ABV6LA84</accession>
<dbReference type="EC" id="3.-.-.-" evidence="3"/>
<dbReference type="EMBL" id="JBHLTS010000054">
    <property type="protein sequence ID" value="MFC0516384.1"/>
    <property type="molecule type" value="Genomic_DNA"/>
</dbReference>
<dbReference type="PANTHER" id="PTHR43546:SF4">
    <property type="entry name" value="UPF0282 PROTEIN MJ1629"/>
    <property type="match status" value="1"/>
</dbReference>
<dbReference type="PANTHER" id="PTHR43546">
    <property type="entry name" value="UPF0173 METAL-DEPENDENT HYDROLASE MJ1163-RELATED"/>
    <property type="match status" value="1"/>
</dbReference>
<feature type="domain" description="Diiron non-heme beta-hydroxylase N-terminal" evidence="2">
    <location>
        <begin position="7"/>
        <end position="238"/>
    </location>
</feature>
<evidence type="ECO:0000259" key="1">
    <source>
        <dbReference type="Pfam" id="PF12706"/>
    </source>
</evidence>
<dbReference type="SUPFAM" id="SSF56281">
    <property type="entry name" value="Metallo-hydrolase/oxidoreductase"/>
    <property type="match status" value="1"/>
</dbReference>
<dbReference type="InterPro" id="IPR050114">
    <property type="entry name" value="UPF0173_UPF0282_UlaG_hydrolase"/>
</dbReference>
<dbReference type="Pfam" id="PF18456">
    <property type="entry name" value="CmlA_N"/>
    <property type="match status" value="1"/>
</dbReference>
<name>A0ABV6LA84_9SPHI</name>
<gene>
    <name evidence="3" type="ORF">ACFFGT_19410</name>
</gene>
<evidence type="ECO:0000313" key="3">
    <source>
        <dbReference type="EMBL" id="MFC0516384.1"/>
    </source>
</evidence>
<sequence>MSNELYYLKPNVVIEPLVDRWYAWSHLISPATAAMNITGRHLRIMDSYIQSPQIHAAAVLNPKMLGGPFIDYKGERVVEIKKLRDDTVAANSRLLEFAEALKTLDVFLKGTAVGYSLEPLYEKVPEILKGYVELVYDLNNNVSFRFFESLLYKSEFYNKKSQSILLWLTNNDERPFCLSTPRLGDDHMLDLDIPLDHFGIDELSRMKRNAGSLPDIIETLKIAPADVPLFKSFFTVTPPPVYEKYNGENVRMRYFGHACILLETCGLSILIDPVISYYGYTSQIEHYSDADIPDVIDYVLITHNHQDHILLETLLPLRHKIKNLIVPVTTSGALQDPSLKLFFQQIGFDQVIEINEMEEIKFENCTITGLPFTGEHSDLNVRAKTCFHVRIQDFTFLFAADSRILESRLYEHVHSAIGDIDVIFLGMECDGAPLSWLYGPLLTSELPRDKDQSRRLAGSDYGKGIKLVEIFNPKEVYVYAMGQEPWLEFISSIKYTDESNPIIQSNRLIDDCKSRSIIAERLFGEKEILYSPKKELIG</sequence>
<dbReference type="InterPro" id="IPR041141">
    <property type="entry name" value="CmlA_N"/>
</dbReference>
<dbReference type="Pfam" id="PF12706">
    <property type="entry name" value="Lactamase_B_2"/>
    <property type="match status" value="1"/>
</dbReference>
<dbReference type="Proteomes" id="UP001589828">
    <property type="component" value="Unassembled WGS sequence"/>
</dbReference>
<feature type="domain" description="Metallo-beta-lactamase" evidence="1">
    <location>
        <begin position="269"/>
        <end position="425"/>
    </location>
</feature>
<dbReference type="InterPro" id="IPR001279">
    <property type="entry name" value="Metallo-B-lactamas"/>
</dbReference>
<protein>
    <submittedName>
        <fullName evidence="3">MBL fold metallo-hydrolase</fullName>
        <ecNumber evidence="3">3.-.-.-</ecNumber>
    </submittedName>
</protein>
<evidence type="ECO:0000259" key="2">
    <source>
        <dbReference type="Pfam" id="PF18456"/>
    </source>
</evidence>
<dbReference type="InterPro" id="IPR036866">
    <property type="entry name" value="RibonucZ/Hydroxyglut_hydro"/>
</dbReference>
<keyword evidence="3" id="KW-0378">Hydrolase</keyword>
<dbReference type="RefSeq" id="WP_377024170.1">
    <property type="nucleotide sequence ID" value="NZ_JBHLTS010000054.1"/>
</dbReference>
<dbReference type="Gene3D" id="3.60.15.10">
    <property type="entry name" value="Ribonuclease Z/Hydroxyacylglutathione hydrolase-like"/>
    <property type="match status" value="1"/>
</dbReference>
<proteinExistence type="predicted"/>
<organism evidence="3 4">
    <name type="scientific">Mucilaginibacter angelicae</name>
    <dbReference type="NCBI Taxonomy" id="869718"/>
    <lineage>
        <taxon>Bacteria</taxon>
        <taxon>Pseudomonadati</taxon>
        <taxon>Bacteroidota</taxon>
        <taxon>Sphingobacteriia</taxon>
        <taxon>Sphingobacteriales</taxon>
        <taxon>Sphingobacteriaceae</taxon>
        <taxon>Mucilaginibacter</taxon>
    </lineage>
</organism>
<reference evidence="3 4" key="1">
    <citation type="submission" date="2024-09" db="EMBL/GenBank/DDBJ databases">
        <authorList>
            <person name="Sun Q."/>
            <person name="Mori K."/>
        </authorList>
    </citation>
    <scope>NUCLEOTIDE SEQUENCE [LARGE SCALE GENOMIC DNA]</scope>
    <source>
        <strain evidence="3 4">NCAIM B.02415</strain>
    </source>
</reference>
<dbReference type="GO" id="GO:0016787">
    <property type="term" value="F:hydrolase activity"/>
    <property type="evidence" value="ECO:0007669"/>
    <property type="project" value="UniProtKB-KW"/>
</dbReference>
<evidence type="ECO:0000313" key="4">
    <source>
        <dbReference type="Proteomes" id="UP001589828"/>
    </source>
</evidence>
<keyword evidence="4" id="KW-1185">Reference proteome</keyword>